<dbReference type="Proteomes" id="UP000824890">
    <property type="component" value="Unassembled WGS sequence"/>
</dbReference>
<evidence type="ECO:0008006" key="3">
    <source>
        <dbReference type="Google" id="ProtNLM"/>
    </source>
</evidence>
<protein>
    <recommendedName>
        <fullName evidence="3">HMA domain-containing protein</fullName>
    </recommendedName>
</protein>
<accession>A0ABQ7X3U0</accession>
<comment type="caution">
    <text evidence="1">The sequence shown here is derived from an EMBL/GenBank/DDBJ whole genome shotgun (WGS) entry which is preliminary data.</text>
</comment>
<reference evidence="1 2" key="1">
    <citation type="submission" date="2021-05" db="EMBL/GenBank/DDBJ databases">
        <title>Genome Assembly of Synthetic Allotetraploid Brassica napus Reveals Homoeologous Exchanges between Subgenomes.</title>
        <authorList>
            <person name="Davis J.T."/>
        </authorList>
    </citation>
    <scope>NUCLEOTIDE SEQUENCE [LARGE SCALE GENOMIC DNA]</scope>
    <source>
        <strain evidence="2">cv. Da-Ae</strain>
        <tissue evidence="1">Seedling</tissue>
    </source>
</reference>
<dbReference type="EMBL" id="JAGKQM010002032">
    <property type="protein sequence ID" value="KAH0850611.1"/>
    <property type="molecule type" value="Genomic_DNA"/>
</dbReference>
<organism evidence="1 2">
    <name type="scientific">Brassica napus</name>
    <name type="common">Rape</name>
    <dbReference type="NCBI Taxonomy" id="3708"/>
    <lineage>
        <taxon>Eukaryota</taxon>
        <taxon>Viridiplantae</taxon>
        <taxon>Streptophyta</taxon>
        <taxon>Embryophyta</taxon>
        <taxon>Tracheophyta</taxon>
        <taxon>Spermatophyta</taxon>
        <taxon>Magnoliopsida</taxon>
        <taxon>eudicotyledons</taxon>
        <taxon>Gunneridae</taxon>
        <taxon>Pentapetalae</taxon>
        <taxon>rosids</taxon>
        <taxon>malvids</taxon>
        <taxon>Brassicales</taxon>
        <taxon>Brassicaceae</taxon>
        <taxon>Brassiceae</taxon>
        <taxon>Brassica</taxon>
    </lineage>
</organism>
<sequence length="124" mass="13476">MASLSEIVEQEVVASPRGKLSITSESSLVFCRLIEIVLSADIKCSDCQRKIADIISRNIFNIGERIGEESDTEHVHIPVTGESPNHTAKLFSAKMSTFKAVSETSVTFSAVSVSGDTKSHDFPF</sequence>
<proteinExistence type="predicted"/>
<gene>
    <name evidence="1" type="ORF">HID58_095392</name>
</gene>
<keyword evidence="2" id="KW-1185">Reference proteome</keyword>
<name>A0ABQ7X3U0_BRANA</name>
<evidence type="ECO:0000313" key="1">
    <source>
        <dbReference type="EMBL" id="KAH0850611.1"/>
    </source>
</evidence>
<evidence type="ECO:0000313" key="2">
    <source>
        <dbReference type="Proteomes" id="UP000824890"/>
    </source>
</evidence>